<dbReference type="Pfam" id="PF12802">
    <property type="entry name" value="MarR_2"/>
    <property type="match status" value="1"/>
</dbReference>
<dbReference type="InterPro" id="IPR000835">
    <property type="entry name" value="HTH_MarR-typ"/>
</dbReference>
<dbReference type="EMBL" id="JANLCM010000002">
    <property type="protein sequence ID" value="MCS5720184.1"/>
    <property type="molecule type" value="Genomic_DNA"/>
</dbReference>
<dbReference type="PANTHER" id="PTHR33164:SF104">
    <property type="entry name" value="TRANSCRIPTIONAL REGULATORY PROTEIN"/>
    <property type="match status" value="1"/>
</dbReference>
<protein>
    <submittedName>
        <fullName evidence="2">MarR family transcriptional regulator</fullName>
    </submittedName>
</protein>
<dbReference type="InterPro" id="IPR036390">
    <property type="entry name" value="WH_DNA-bd_sf"/>
</dbReference>
<evidence type="ECO:0000313" key="3">
    <source>
        <dbReference type="Proteomes" id="UP001165584"/>
    </source>
</evidence>
<keyword evidence="3" id="KW-1185">Reference proteome</keyword>
<dbReference type="RefSeq" id="WP_259510128.1">
    <property type="nucleotide sequence ID" value="NZ_JANLCM010000002.1"/>
</dbReference>
<dbReference type="Gene3D" id="1.10.10.10">
    <property type="entry name" value="Winged helix-like DNA-binding domain superfamily/Winged helix DNA-binding domain"/>
    <property type="match status" value="1"/>
</dbReference>
<proteinExistence type="predicted"/>
<dbReference type="Proteomes" id="UP001165584">
    <property type="component" value="Unassembled WGS sequence"/>
</dbReference>
<evidence type="ECO:0000313" key="2">
    <source>
        <dbReference type="EMBL" id="MCS5720184.1"/>
    </source>
</evidence>
<feature type="domain" description="HTH marR-type" evidence="1">
    <location>
        <begin position="13"/>
        <end position="147"/>
    </location>
</feature>
<name>A0ABT2GZ25_9MICO</name>
<dbReference type="InterPro" id="IPR039422">
    <property type="entry name" value="MarR/SlyA-like"/>
</dbReference>
<organism evidence="2 3">
    <name type="scientific">Herbiconiux aconitum</name>
    <dbReference type="NCBI Taxonomy" id="2970913"/>
    <lineage>
        <taxon>Bacteria</taxon>
        <taxon>Bacillati</taxon>
        <taxon>Actinomycetota</taxon>
        <taxon>Actinomycetes</taxon>
        <taxon>Micrococcales</taxon>
        <taxon>Microbacteriaceae</taxon>
        <taxon>Herbiconiux</taxon>
    </lineage>
</organism>
<sequence>MPDSRDISDYRLANDAWEAYYRAQATIGQEFNDADIWEGLLTKEYAVLYALSSEPEGLRITELGEDVLLTQPGMSRMIARLESRGLVERAGDAADARARRIRLTDDGRAVQRAVGRNLARLIAQTMTRSLDRQQLQTLRDVSLALLAGAPGTSADVQRRALERMKS</sequence>
<evidence type="ECO:0000259" key="1">
    <source>
        <dbReference type="PROSITE" id="PS50995"/>
    </source>
</evidence>
<dbReference type="SMART" id="SM00347">
    <property type="entry name" value="HTH_MARR"/>
    <property type="match status" value="1"/>
</dbReference>
<dbReference type="PANTHER" id="PTHR33164">
    <property type="entry name" value="TRANSCRIPTIONAL REGULATOR, MARR FAMILY"/>
    <property type="match status" value="1"/>
</dbReference>
<gene>
    <name evidence="2" type="ORF">N1027_18790</name>
</gene>
<dbReference type="PRINTS" id="PR00598">
    <property type="entry name" value="HTHMARR"/>
</dbReference>
<reference evidence="2" key="1">
    <citation type="submission" date="2022-08" db="EMBL/GenBank/DDBJ databases">
        <authorList>
            <person name="Deng Y."/>
            <person name="Han X.-F."/>
            <person name="Zhang Y.-Q."/>
        </authorList>
    </citation>
    <scope>NUCLEOTIDE SEQUENCE</scope>
    <source>
        <strain evidence="2">CPCC 205763</strain>
    </source>
</reference>
<dbReference type="PROSITE" id="PS50995">
    <property type="entry name" value="HTH_MARR_2"/>
    <property type="match status" value="1"/>
</dbReference>
<comment type="caution">
    <text evidence="2">The sequence shown here is derived from an EMBL/GenBank/DDBJ whole genome shotgun (WGS) entry which is preliminary data.</text>
</comment>
<dbReference type="SUPFAM" id="SSF46785">
    <property type="entry name" value="Winged helix' DNA-binding domain"/>
    <property type="match status" value="1"/>
</dbReference>
<accession>A0ABT2GZ25</accession>
<dbReference type="InterPro" id="IPR036388">
    <property type="entry name" value="WH-like_DNA-bd_sf"/>
</dbReference>